<sequence>MKSILLLMSICLLPFSASAGVYKWVDANGQTHFGDRPPAQAGSSEVAVDARPAEVDAMARQRHQKMTEFVEQQQAERQARQAADAKAEKAAREQAEQCRELRARLKFLASVSTFYHLNDQGERVFVSEAENRRIRDDFRSKVKDQCGSN</sequence>
<feature type="signal peptide" evidence="1">
    <location>
        <begin position="1"/>
        <end position="19"/>
    </location>
</feature>
<evidence type="ECO:0000259" key="2">
    <source>
        <dbReference type="Pfam" id="PF13511"/>
    </source>
</evidence>
<dbReference type="Proteomes" id="UP000199290">
    <property type="component" value="Unassembled WGS sequence"/>
</dbReference>
<reference evidence="4" key="1">
    <citation type="submission" date="2016-10" db="EMBL/GenBank/DDBJ databases">
        <authorList>
            <person name="Varghese N."/>
            <person name="Submissions S."/>
        </authorList>
    </citation>
    <scope>NUCLEOTIDE SEQUENCE [LARGE SCALE GENOMIC DNA]</scope>
    <source>
        <strain evidence="4">CGMCC 1.6294</strain>
    </source>
</reference>
<feature type="domain" description="DUF4124" evidence="2">
    <location>
        <begin position="10"/>
        <end position="57"/>
    </location>
</feature>
<proteinExistence type="predicted"/>
<protein>
    <recommendedName>
        <fullName evidence="2">DUF4124 domain-containing protein</fullName>
    </recommendedName>
</protein>
<organism evidence="3 4">
    <name type="scientific">Marinobacter gudaonensis</name>
    <dbReference type="NCBI Taxonomy" id="375760"/>
    <lineage>
        <taxon>Bacteria</taxon>
        <taxon>Pseudomonadati</taxon>
        <taxon>Pseudomonadota</taxon>
        <taxon>Gammaproteobacteria</taxon>
        <taxon>Pseudomonadales</taxon>
        <taxon>Marinobacteraceae</taxon>
        <taxon>Marinobacter</taxon>
    </lineage>
</organism>
<feature type="chain" id="PRO_5011476635" description="DUF4124 domain-containing protein" evidence="1">
    <location>
        <begin position="20"/>
        <end position="149"/>
    </location>
</feature>
<dbReference type="STRING" id="375760.SAMN04488073_1882"/>
<dbReference type="RefSeq" id="WP_228143587.1">
    <property type="nucleotide sequence ID" value="NZ_FOYV01000001.1"/>
</dbReference>
<evidence type="ECO:0000256" key="1">
    <source>
        <dbReference type="SAM" id="SignalP"/>
    </source>
</evidence>
<gene>
    <name evidence="3" type="ORF">SAMN04488073_1882</name>
</gene>
<dbReference type="AlphaFoldDB" id="A0A1I6H017"/>
<dbReference type="EMBL" id="FOYV01000001">
    <property type="protein sequence ID" value="SFR47772.1"/>
    <property type="molecule type" value="Genomic_DNA"/>
</dbReference>
<dbReference type="Pfam" id="PF13511">
    <property type="entry name" value="DUF4124"/>
    <property type="match status" value="1"/>
</dbReference>
<dbReference type="InterPro" id="IPR025392">
    <property type="entry name" value="DUF4124"/>
</dbReference>
<evidence type="ECO:0000313" key="3">
    <source>
        <dbReference type="EMBL" id="SFR47772.1"/>
    </source>
</evidence>
<name>A0A1I6H017_9GAMM</name>
<evidence type="ECO:0000313" key="4">
    <source>
        <dbReference type="Proteomes" id="UP000199290"/>
    </source>
</evidence>
<accession>A0A1I6H017</accession>
<keyword evidence="1" id="KW-0732">Signal</keyword>
<keyword evidence="4" id="KW-1185">Reference proteome</keyword>